<evidence type="ECO:0000313" key="2">
    <source>
        <dbReference type="EMBL" id="QRF51642.1"/>
    </source>
</evidence>
<protein>
    <submittedName>
        <fullName evidence="2">DUF2635 domain-containing protein</fullName>
    </submittedName>
</protein>
<feature type="region of interest" description="Disordered" evidence="1">
    <location>
        <begin position="1"/>
        <end position="32"/>
    </location>
</feature>
<keyword evidence="3" id="KW-1185">Reference proteome</keyword>
<feature type="compositionally biased region" description="Basic and acidic residues" evidence="1">
    <location>
        <begin position="1"/>
        <end position="16"/>
    </location>
</feature>
<evidence type="ECO:0000256" key="1">
    <source>
        <dbReference type="SAM" id="MobiDB-lite"/>
    </source>
</evidence>
<dbReference type="Proteomes" id="UP000596351">
    <property type="component" value="Chromosome"/>
</dbReference>
<reference evidence="2 3" key="1">
    <citation type="submission" date="2018-09" db="EMBL/GenBank/DDBJ databases">
        <title>Rhizobium sp. MAE2-X.</title>
        <authorList>
            <person name="Lee Y."/>
            <person name="Jeon C.O."/>
        </authorList>
    </citation>
    <scope>NUCLEOTIDE SEQUENCE [LARGE SCALE GENOMIC DNA]</scope>
    <source>
        <strain evidence="2 3">MAE2-X</strain>
    </source>
</reference>
<dbReference type="Pfam" id="PF10948">
    <property type="entry name" value="DUF2635"/>
    <property type="match status" value="1"/>
</dbReference>
<organism evidence="2 3">
    <name type="scientific">Rhizobium rosettiformans</name>
    <dbReference type="NCBI Taxonomy" id="1368430"/>
    <lineage>
        <taxon>Bacteria</taxon>
        <taxon>Pseudomonadati</taxon>
        <taxon>Pseudomonadota</taxon>
        <taxon>Alphaproteobacteria</taxon>
        <taxon>Hyphomicrobiales</taxon>
        <taxon>Rhizobiaceae</taxon>
        <taxon>Rhizobium/Agrobacterium group</taxon>
        <taxon>Rhizobium</taxon>
    </lineage>
</organism>
<feature type="region of interest" description="Disordered" evidence="1">
    <location>
        <begin position="39"/>
        <end position="58"/>
    </location>
</feature>
<evidence type="ECO:0000313" key="3">
    <source>
        <dbReference type="Proteomes" id="UP000596351"/>
    </source>
</evidence>
<sequence length="58" mass="6508">MAKKDYLAPAKDRLVPQEDGTPWPTEGMEDPDTLYTRRRVADGDLVKVPAPKKPEGEK</sequence>
<dbReference type="RefSeq" id="WP_203019503.1">
    <property type="nucleotide sequence ID" value="NZ_CP032405.1"/>
</dbReference>
<dbReference type="EMBL" id="CP032405">
    <property type="protein sequence ID" value="QRF51642.1"/>
    <property type="molecule type" value="Genomic_DNA"/>
</dbReference>
<dbReference type="InterPro" id="IPR024400">
    <property type="entry name" value="DUF2635"/>
</dbReference>
<name>A0ABX7ETI9_9HYPH</name>
<accession>A0ABX7ETI9</accession>
<gene>
    <name evidence="2" type="ORF">D4A92_09445</name>
</gene>
<proteinExistence type="predicted"/>